<reference evidence="2 3" key="1">
    <citation type="journal article" date="2018" name="Mol. Plant">
        <title>The genome of Artemisia annua provides insight into the evolution of Asteraceae family and artemisinin biosynthesis.</title>
        <authorList>
            <person name="Shen Q."/>
            <person name="Zhang L."/>
            <person name="Liao Z."/>
            <person name="Wang S."/>
            <person name="Yan T."/>
            <person name="Shi P."/>
            <person name="Liu M."/>
            <person name="Fu X."/>
            <person name="Pan Q."/>
            <person name="Wang Y."/>
            <person name="Lv Z."/>
            <person name="Lu X."/>
            <person name="Zhang F."/>
            <person name="Jiang W."/>
            <person name="Ma Y."/>
            <person name="Chen M."/>
            <person name="Hao X."/>
            <person name="Li L."/>
            <person name="Tang Y."/>
            <person name="Lv G."/>
            <person name="Zhou Y."/>
            <person name="Sun X."/>
            <person name="Brodelius P.E."/>
            <person name="Rose J.K.C."/>
            <person name="Tang K."/>
        </authorList>
    </citation>
    <scope>NUCLEOTIDE SEQUENCE [LARGE SCALE GENOMIC DNA]</scope>
    <source>
        <strain evidence="3">cv. Huhao1</strain>
        <tissue evidence="2">Leaf</tissue>
    </source>
</reference>
<feature type="region of interest" description="Disordered" evidence="1">
    <location>
        <begin position="1"/>
        <end position="29"/>
    </location>
</feature>
<evidence type="ECO:0000256" key="1">
    <source>
        <dbReference type="SAM" id="MobiDB-lite"/>
    </source>
</evidence>
<evidence type="ECO:0000313" key="3">
    <source>
        <dbReference type="Proteomes" id="UP000245207"/>
    </source>
</evidence>
<dbReference type="AlphaFoldDB" id="A0A2U1L5U9"/>
<dbReference type="OrthoDB" id="421226at2759"/>
<gene>
    <name evidence="2" type="ORF">CTI12_AA527010</name>
</gene>
<keyword evidence="3" id="KW-1185">Reference proteome</keyword>
<sequence length="135" mass="15110">MDDHGKDDIQLSSATDWPSDKHEYYPKRRFNKENRSVSISIPVSSTESNSGAASHIGFSGSLCNDKKSSKEPVEQELTGVYKHQWEKLDGEVKNEHLMRSGQLGLCNDPYCTTCPSAYKYTGQLLISRVSHGQLD</sequence>
<name>A0A2U1L5U9_ARTAN</name>
<accession>A0A2U1L5U9</accession>
<organism evidence="2 3">
    <name type="scientific">Artemisia annua</name>
    <name type="common">Sweet wormwood</name>
    <dbReference type="NCBI Taxonomy" id="35608"/>
    <lineage>
        <taxon>Eukaryota</taxon>
        <taxon>Viridiplantae</taxon>
        <taxon>Streptophyta</taxon>
        <taxon>Embryophyta</taxon>
        <taxon>Tracheophyta</taxon>
        <taxon>Spermatophyta</taxon>
        <taxon>Magnoliopsida</taxon>
        <taxon>eudicotyledons</taxon>
        <taxon>Gunneridae</taxon>
        <taxon>Pentapetalae</taxon>
        <taxon>asterids</taxon>
        <taxon>campanulids</taxon>
        <taxon>Asterales</taxon>
        <taxon>Asteraceae</taxon>
        <taxon>Asteroideae</taxon>
        <taxon>Anthemideae</taxon>
        <taxon>Artemisiinae</taxon>
        <taxon>Artemisia</taxon>
    </lineage>
</organism>
<protein>
    <submittedName>
        <fullName evidence="2">Cyclic nucleotide-binding transporter 1</fullName>
    </submittedName>
</protein>
<comment type="caution">
    <text evidence="2">The sequence shown here is derived from an EMBL/GenBank/DDBJ whole genome shotgun (WGS) entry which is preliminary data.</text>
</comment>
<feature type="compositionally biased region" description="Basic and acidic residues" evidence="1">
    <location>
        <begin position="64"/>
        <end position="73"/>
    </location>
</feature>
<evidence type="ECO:0000313" key="2">
    <source>
        <dbReference type="EMBL" id="PWA44372.1"/>
    </source>
</evidence>
<dbReference type="EMBL" id="PKPP01011308">
    <property type="protein sequence ID" value="PWA44372.1"/>
    <property type="molecule type" value="Genomic_DNA"/>
</dbReference>
<feature type="region of interest" description="Disordered" evidence="1">
    <location>
        <begin position="41"/>
        <end position="75"/>
    </location>
</feature>
<feature type="compositionally biased region" description="Polar residues" evidence="1">
    <location>
        <begin position="41"/>
        <end position="52"/>
    </location>
</feature>
<proteinExistence type="predicted"/>
<feature type="compositionally biased region" description="Basic and acidic residues" evidence="1">
    <location>
        <begin position="18"/>
        <end position="29"/>
    </location>
</feature>
<dbReference type="Proteomes" id="UP000245207">
    <property type="component" value="Unassembled WGS sequence"/>
</dbReference>